<evidence type="ECO:0000313" key="1">
    <source>
        <dbReference type="Ensembl" id="ENSNFUP00015033929.1"/>
    </source>
</evidence>
<reference evidence="1" key="1">
    <citation type="submission" date="2025-08" db="UniProtKB">
        <authorList>
            <consortium name="Ensembl"/>
        </authorList>
    </citation>
    <scope>IDENTIFICATION</scope>
</reference>
<proteinExistence type="predicted"/>
<dbReference type="Ensembl" id="ENSNFUT00015035455.1">
    <property type="protein sequence ID" value="ENSNFUP00015033929.1"/>
    <property type="gene ID" value="ENSNFUG00015016581.1"/>
</dbReference>
<dbReference type="GO" id="GO:0005737">
    <property type="term" value="C:cytoplasm"/>
    <property type="evidence" value="ECO:0007669"/>
    <property type="project" value="TreeGrafter"/>
</dbReference>
<evidence type="ECO:0000313" key="2">
    <source>
        <dbReference type="Proteomes" id="UP000694548"/>
    </source>
</evidence>
<dbReference type="PANTHER" id="PTHR36542">
    <property type="entry name" value="GIG2-LIKE PROTEIN DRED-RELATED"/>
    <property type="match status" value="1"/>
</dbReference>
<sequence length="121" mass="13422">MVAREQLTSHRGAPPLRAALQKPAGAHAGWINGSGFRKSLDGMLGPGVCISRDLQKASRYPINHPDNEKAVIEVQVNMGKVICVDHQNHPLQKTWSSKGFDTTWEDCPLTRKKEKTENSCF</sequence>
<protein>
    <recommendedName>
        <fullName evidence="3">PARP catalytic domain-containing protein</fullName>
    </recommendedName>
</protein>
<accession>A0A8C6MH63</accession>
<evidence type="ECO:0008006" key="3">
    <source>
        <dbReference type="Google" id="ProtNLM"/>
    </source>
</evidence>
<reference evidence="1" key="2">
    <citation type="submission" date="2025-09" db="UniProtKB">
        <authorList>
            <consortium name="Ensembl"/>
        </authorList>
    </citation>
    <scope>IDENTIFICATION</scope>
</reference>
<dbReference type="PANTHER" id="PTHR36542:SF2">
    <property type="entry name" value="GIG2-LIKE PROTEIN DRED-RELATED"/>
    <property type="match status" value="1"/>
</dbReference>
<organism evidence="1 2">
    <name type="scientific">Nothobranchius furzeri</name>
    <name type="common">Turquoise killifish</name>
    <dbReference type="NCBI Taxonomy" id="105023"/>
    <lineage>
        <taxon>Eukaryota</taxon>
        <taxon>Metazoa</taxon>
        <taxon>Chordata</taxon>
        <taxon>Craniata</taxon>
        <taxon>Vertebrata</taxon>
        <taxon>Euteleostomi</taxon>
        <taxon>Actinopterygii</taxon>
        <taxon>Neopterygii</taxon>
        <taxon>Teleostei</taxon>
        <taxon>Neoteleostei</taxon>
        <taxon>Acanthomorphata</taxon>
        <taxon>Ovalentaria</taxon>
        <taxon>Atherinomorphae</taxon>
        <taxon>Cyprinodontiformes</taxon>
        <taxon>Nothobranchiidae</taxon>
        <taxon>Nothobranchius</taxon>
    </lineage>
</organism>
<name>A0A8C6MH63_NOTFU</name>
<dbReference type="AlphaFoldDB" id="A0A8C6MH63"/>
<dbReference type="Gene3D" id="3.90.175.10">
    <property type="entry name" value="Diphtheria Toxin, domain 1"/>
    <property type="match status" value="1"/>
</dbReference>
<keyword evidence="2" id="KW-1185">Reference proteome</keyword>
<dbReference type="Proteomes" id="UP000694548">
    <property type="component" value="Unassembled WGS sequence"/>
</dbReference>
<dbReference type="SUPFAM" id="SSF56399">
    <property type="entry name" value="ADP-ribosylation"/>
    <property type="match status" value="1"/>
</dbReference>
<dbReference type="GeneTree" id="ENSGT01120000273609"/>